<dbReference type="GO" id="GO:0004527">
    <property type="term" value="F:exonuclease activity"/>
    <property type="evidence" value="ECO:0007669"/>
    <property type="project" value="UniProtKB-KW"/>
</dbReference>
<proteinExistence type="predicted"/>
<dbReference type="RefSeq" id="WP_145806438.1">
    <property type="nucleotide sequence ID" value="NZ_VIVK01000001.1"/>
</dbReference>
<keyword evidence="4" id="KW-1185">Reference proteome</keyword>
<feature type="chain" id="PRO_5021784342" evidence="1">
    <location>
        <begin position="32"/>
        <end position="312"/>
    </location>
</feature>
<name>A0A561BRM9_9ACTN</name>
<dbReference type="GO" id="GO:0004519">
    <property type="term" value="F:endonuclease activity"/>
    <property type="evidence" value="ECO:0007669"/>
    <property type="project" value="UniProtKB-KW"/>
</dbReference>
<dbReference type="OrthoDB" id="3531939at2"/>
<feature type="signal peptide" evidence="1">
    <location>
        <begin position="1"/>
        <end position="31"/>
    </location>
</feature>
<feature type="domain" description="Endonuclease/exonuclease/phosphatase" evidence="2">
    <location>
        <begin position="68"/>
        <end position="301"/>
    </location>
</feature>
<protein>
    <submittedName>
        <fullName evidence="3">Endonuclease/exonuclease/phosphatase family protein</fullName>
    </submittedName>
</protein>
<dbReference type="Proteomes" id="UP000318380">
    <property type="component" value="Unassembled WGS sequence"/>
</dbReference>
<keyword evidence="3" id="KW-0269">Exonuclease</keyword>
<evidence type="ECO:0000259" key="2">
    <source>
        <dbReference type="Pfam" id="PF03372"/>
    </source>
</evidence>
<evidence type="ECO:0000313" key="3">
    <source>
        <dbReference type="EMBL" id="TWD81531.1"/>
    </source>
</evidence>
<evidence type="ECO:0000313" key="4">
    <source>
        <dbReference type="Proteomes" id="UP000318380"/>
    </source>
</evidence>
<keyword evidence="3" id="KW-0378">Hydrolase</keyword>
<comment type="caution">
    <text evidence="3">The sequence shown here is derived from an EMBL/GenBank/DDBJ whole genome shotgun (WGS) entry which is preliminary data.</text>
</comment>
<gene>
    <name evidence="3" type="ORF">FB561_2647</name>
</gene>
<dbReference type="InterPro" id="IPR005135">
    <property type="entry name" value="Endo/exonuclease/phosphatase"/>
</dbReference>
<keyword evidence="3" id="KW-0540">Nuclease</keyword>
<dbReference type="AlphaFoldDB" id="A0A561BRM9"/>
<dbReference type="EMBL" id="VIVK01000001">
    <property type="protein sequence ID" value="TWD81531.1"/>
    <property type="molecule type" value="Genomic_DNA"/>
</dbReference>
<dbReference type="Pfam" id="PF03372">
    <property type="entry name" value="Exo_endo_phos"/>
    <property type="match status" value="1"/>
</dbReference>
<reference evidence="3 4" key="1">
    <citation type="submission" date="2019-06" db="EMBL/GenBank/DDBJ databases">
        <title>Sequencing the genomes of 1000 actinobacteria strains.</title>
        <authorList>
            <person name="Klenk H.-P."/>
        </authorList>
    </citation>
    <scope>NUCLEOTIDE SEQUENCE [LARGE SCALE GENOMIC DNA]</scope>
    <source>
        <strain evidence="3 4">DSM 24683</strain>
    </source>
</reference>
<dbReference type="SUPFAM" id="SSF56219">
    <property type="entry name" value="DNase I-like"/>
    <property type="match status" value="1"/>
</dbReference>
<dbReference type="Gene3D" id="3.60.10.10">
    <property type="entry name" value="Endonuclease/exonuclease/phosphatase"/>
    <property type="match status" value="1"/>
</dbReference>
<keyword evidence="1" id="KW-0732">Signal</keyword>
<keyword evidence="3" id="KW-0255">Endonuclease</keyword>
<accession>A0A561BRM9</accession>
<evidence type="ECO:0000256" key="1">
    <source>
        <dbReference type="SAM" id="SignalP"/>
    </source>
</evidence>
<organism evidence="3 4">
    <name type="scientific">Kribbella amoyensis</name>
    <dbReference type="NCBI Taxonomy" id="996641"/>
    <lineage>
        <taxon>Bacteria</taxon>
        <taxon>Bacillati</taxon>
        <taxon>Actinomycetota</taxon>
        <taxon>Actinomycetes</taxon>
        <taxon>Propionibacteriales</taxon>
        <taxon>Kribbellaceae</taxon>
        <taxon>Kribbella</taxon>
    </lineage>
</organism>
<dbReference type="InterPro" id="IPR036691">
    <property type="entry name" value="Endo/exonu/phosph_ase_sf"/>
</dbReference>
<sequence>MRSRIALAPALAFALAAVLALVAAPAPPVQAAPAATATYNIWAWNVAGWKMNRASTTNGMVSGAVASIGNRGAQFVVFNELCWQQYKAIQSGLRNAGWPQDVNNFSRWEPQTSASCNGEPYGLAIFSKAPLGTAERLTLAQDESQEQRKLLCAPLAAQPKVRFCGTHITPSNTVINGRKINETQLGQVLARIESHHAAGGTTVIAGDFNAQPSYGRLNTWYDAALSTPDNPDNTGNYRELDDTDPRCPGYGEATTENNILGKCGQASKIDLIFIRKNKLTPGYTSDALAISQACDGPCSDHRITTGTASITY</sequence>